<name>A0AAV8ZRI3_9CUCU</name>
<evidence type="ECO:0000313" key="2">
    <source>
        <dbReference type="EMBL" id="KAJ8969425.1"/>
    </source>
</evidence>
<reference evidence="2" key="1">
    <citation type="journal article" date="2023" name="Insect Mol. Biol.">
        <title>Genome sequencing provides insights into the evolution of gene families encoding plant cell wall-degrading enzymes in longhorned beetles.</title>
        <authorList>
            <person name="Shin N.R."/>
            <person name="Okamura Y."/>
            <person name="Kirsch R."/>
            <person name="Pauchet Y."/>
        </authorList>
    </citation>
    <scope>NUCLEOTIDE SEQUENCE</scope>
    <source>
        <strain evidence="2">RBIC_L_NR</strain>
    </source>
</reference>
<protein>
    <recommendedName>
        <fullName evidence="4">Lipocalin</fullName>
    </recommendedName>
</protein>
<keyword evidence="1" id="KW-0732">Signal</keyword>
<evidence type="ECO:0008006" key="4">
    <source>
        <dbReference type="Google" id="ProtNLM"/>
    </source>
</evidence>
<accession>A0AAV8ZRI3</accession>
<feature type="signal peptide" evidence="1">
    <location>
        <begin position="1"/>
        <end position="24"/>
    </location>
</feature>
<feature type="chain" id="PRO_5043742894" description="Lipocalin" evidence="1">
    <location>
        <begin position="25"/>
        <end position="126"/>
    </location>
</feature>
<dbReference type="AlphaFoldDB" id="A0AAV8ZRI3"/>
<comment type="caution">
    <text evidence="2">The sequence shown here is derived from an EMBL/GenBank/DDBJ whole genome shotgun (WGS) entry which is preliminary data.</text>
</comment>
<sequence length="126" mass="14640">MSLVKMKVLLVTTVLVFFVVLCTGQSTSENSSFPTLQSDWSYCYQFTWFGPDYDNVTRYNGTCQDYLDETRATDIPCASPIVITYDGTPPDMDYLWDNYRNSILCRRSRTQVCVKYTYYFNNLGKC</sequence>
<evidence type="ECO:0000256" key="1">
    <source>
        <dbReference type="SAM" id="SignalP"/>
    </source>
</evidence>
<evidence type="ECO:0000313" key="3">
    <source>
        <dbReference type="Proteomes" id="UP001162156"/>
    </source>
</evidence>
<dbReference type="EMBL" id="JANEYF010000538">
    <property type="protein sequence ID" value="KAJ8969425.1"/>
    <property type="molecule type" value="Genomic_DNA"/>
</dbReference>
<gene>
    <name evidence="2" type="ORF">NQ314_001767</name>
</gene>
<organism evidence="2 3">
    <name type="scientific">Rhamnusium bicolor</name>
    <dbReference type="NCBI Taxonomy" id="1586634"/>
    <lineage>
        <taxon>Eukaryota</taxon>
        <taxon>Metazoa</taxon>
        <taxon>Ecdysozoa</taxon>
        <taxon>Arthropoda</taxon>
        <taxon>Hexapoda</taxon>
        <taxon>Insecta</taxon>
        <taxon>Pterygota</taxon>
        <taxon>Neoptera</taxon>
        <taxon>Endopterygota</taxon>
        <taxon>Coleoptera</taxon>
        <taxon>Polyphaga</taxon>
        <taxon>Cucujiformia</taxon>
        <taxon>Chrysomeloidea</taxon>
        <taxon>Cerambycidae</taxon>
        <taxon>Lepturinae</taxon>
        <taxon>Rhagiini</taxon>
        <taxon>Rhamnusium</taxon>
    </lineage>
</organism>
<dbReference type="Proteomes" id="UP001162156">
    <property type="component" value="Unassembled WGS sequence"/>
</dbReference>
<keyword evidence="3" id="KW-1185">Reference proteome</keyword>
<proteinExistence type="predicted"/>